<evidence type="ECO:0000313" key="1">
    <source>
        <dbReference type="EMBL" id="EFV95648.1"/>
    </source>
</evidence>
<dbReference type="Proteomes" id="UP000011021">
    <property type="component" value="Unassembled WGS sequence"/>
</dbReference>
<dbReference type="PANTHER" id="PTHR35368:SF1">
    <property type="entry name" value="HYDROPEROXIDE REDUCTASE"/>
    <property type="match status" value="1"/>
</dbReference>
<dbReference type="InterPro" id="IPR036102">
    <property type="entry name" value="OsmC/Ohrsf"/>
</dbReference>
<dbReference type="InterPro" id="IPR052924">
    <property type="entry name" value="OsmC/Ohr_hydroprdx_reductase"/>
</dbReference>
<dbReference type="Gene3D" id="3.30.300.20">
    <property type="match status" value="1"/>
</dbReference>
<dbReference type="RefSeq" id="WP_005672586.1">
    <property type="nucleotide sequence ID" value="NZ_CP146288.1"/>
</dbReference>
<dbReference type="HOGENOM" id="CLU_100275_2_0_4"/>
<dbReference type="InterPro" id="IPR015946">
    <property type="entry name" value="KH_dom-like_a/b"/>
</dbReference>
<dbReference type="EMBL" id="AEQP01000002">
    <property type="protein sequence ID" value="EFV95648.1"/>
    <property type="molecule type" value="Genomic_DNA"/>
</dbReference>
<gene>
    <name evidence="1" type="ORF">HMPREF0551_0556</name>
</gene>
<reference evidence="1 2" key="1">
    <citation type="submission" date="2010-12" db="EMBL/GenBank/DDBJ databases">
        <authorList>
            <person name="Muzny D."/>
            <person name="Qin X."/>
            <person name="Deng J."/>
            <person name="Jiang H."/>
            <person name="Liu Y."/>
            <person name="Qu J."/>
            <person name="Song X.-Z."/>
            <person name="Zhang L."/>
            <person name="Thornton R."/>
            <person name="Coyle M."/>
            <person name="Francisco L."/>
            <person name="Jackson L."/>
            <person name="Javaid M."/>
            <person name="Korchina V."/>
            <person name="Kovar C."/>
            <person name="Mata R."/>
            <person name="Mathew T."/>
            <person name="Ngo R."/>
            <person name="Nguyen L."/>
            <person name="Nguyen N."/>
            <person name="Okwuonu G."/>
            <person name="Ongeri F."/>
            <person name="Pham C."/>
            <person name="Simmons D."/>
            <person name="Wilczek-Boney K."/>
            <person name="Hale W."/>
            <person name="Jakkamsetti A."/>
            <person name="Pham P."/>
            <person name="Ruth R."/>
            <person name="San Lucas F."/>
            <person name="Warren J."/>
            <person name="Zhang J."/>
            <person name="Zhao Z."/>
            <person name="Zhou C."/>
            <person name="Zhu D."/>
            <person name="Lee S."/>
            <person name="Bess C."/>
            <person name="Blankenburg K."/>
            <person name="Forbes L."/>
            <person name="Fu Q."/>
            <person name="Gubbala S."/>
            <person name="Hirani K."/>
            <person name="Jayaseelan J.C."/>
            <person name="Lara F."/>
            <person name="Munidasa M."/>
            <person name="Palculict T."/>
            <person name="Patil S."/>
            <person name="Pu L.-L."/>
            <person name="Saada N."/>
            <person name="Tang L."/>
            <person name="Weissenberger G."/>
            <person name="Zhu Y."/>
            <person name="Hemphill L."/>
            <person name="Shang Y."/>
            <person name="Youmans B."/>
            <person name="Ayvaz T."/>
            <person name="Ross M."/>
            <person name="Santibanez J."/>
            <person name="Aqrawi P."/>
            <person name="Gross S."/>
            <person name="Joshi V."/>
            <person name="Fowler G."/>
            <person name="Nazareth L."/>
            <person name="Reid J."/>
            <person name="Worley K."/>
            <person name="Petrosino J."/>
            <person name="Highlander S."/>
            <person name="Gibbs R."/>
        </authorList>
    </citation>
    <scope>NUCLEOTIDE SEQUENCE [LARGE SCALE GENOMIC DNA]</scope>
    <source>
        <strain evidence="1 2">ATCC 51599</strain>
    </source>
</reference>
<accession>E7RV44</accession>
<dbReference type="SUPFAM" id="SSF82784">
    <property type="entry name" value="OsmC-like"/>
    <property type="match status" value="1"/>
</dbReference>
<dbReference type="Pfam" id="PF02566">
    <property type="entry name" value="OsmC"/>
    <property type="match status" value="1"/>
</dbReference>
<dbReference type="eggNOG" id="COG1765">
    <property type="taxonomic scope" value="Bacteria"/>
</dbReference>
<dbReference type="InterPro" id="IPR003718">
    <property type="entry name" value="OsmC/Ohr_fam"/>
</dbReference>
<dbReference type="AlphaFoldDB" id="E7RV44"/>
<dbReference type="STRING" id="887898.HMPREF0551_0556"/>
<dbReference type="PANTHER" id="PTHR35368">
    <property type="entry name" value="HYDROPEROXIDE REDUCTASE"/>
    <property type="match status" value="1"/>
</dbReference>
<protein>
    <submittedName>
        <fullName evidence="1">OsmC-like protein</fullName>
    </submittedName>
</protein>
<name>E7RV44_9BURK</name>
<keyword evidence="2" id="KW-1185">Reference proteome</keyword>
<organism evidence="1 2">
    <name type="scientific">Lautropia mirabilis ATCC 51599</name>
    <dbReference type="NCBI Taxonomy" id="887898"/>
    <lineage>
        <taxon>Bacteria</taxon>
        <taxon>Pseudomonadati</taxon>
        <taxon>Pseudomonadota</taxon>
        <taxon>Betaproteobacteria</taxon>
        <taxon>Burkholderiales</taxon>
        <taxon>Burkholderiaceae</taxon>
        <taxon>Lautropia</taxon>
    </lineage>
</organism>
<proteinExistence type="predicted"/>
<sequence>MTETVKTYLRPIDRDGLLAFAEKGRNNPNARGTNKVHTVMEGQYRSLSYVGDHAAVVVDEPLHLFGQNTAPAPGEIVLSALGGCLGVGITAVATLRQVKLSKLELFLEGDIGNPAAWGAGGAEKQPAEMGFQEVRVKVVIEGDATREELNDIVQHANFYSPVANTIRNPVPFSIELA</sequence>
<evidence type="ECO:0000313" key="2">
    <source>
        <dbReference type="Proteomes" id="UP000011021"/>
    </source>
</evidence>
<comment type="caution">
    <text evidence="1">The sequence shown here is derived from an EMBL/GenBank/DDBJ whole genome shotgun (WGS) entry which is preliminary data.</text>
</comment>